<protein>
    <submittedName>
        <fullName evidence="2">Uncharacterized protein</fullName>
    </submittedName>
</protein>
<dbReference type="AlphaFoldDB" id="A0A699ZW09"/>
<feature type="region of interest" description="Disordered" evidence="1">
    <location>
        <begin position="92"/>
        <end position="156"/>
    </location>
</feature>
<evidence type="ECO:0000313" key="3">
    <source>
        <dbReference type="Proteomes" id="UP000485058"/>
    </source>
</evidence>
<organism evidence="2 3">
    <name type="scientific">Haematococcus lacustris</name>
    <name type="common">Green alga</name>
    <name type="synonym">Haematococcus pluvialis</name>
    <dbReference type="NCBI Taxonomy" id="44745"/>
    <lineage>
        <taxon>Eukaryota</taxon>
        <taxon>Viridiplantae</taxon>
        <taxon>Chlorophyta</taxon>
        <taxon>core chlorophytes</taxon>
        <taxon>Chlorophyceae</taxon>
        <taxon>CS clade</taxon>
        <taxon>Chlamydomonadales</taxon>
        <taxon>Haematococcaceae</taxon>
        <taxon>Haematococcus</taxon>
    </lineage>
</organism>
<evidence type="ECO:0000256" key="1">
    <source>
        <dbReference type="SAM" id="MobiDB-lite"/>
    </source>
</evidence>
<reference evidence="2 3" key="1">
    <citation type="submission" date="2020-02" db="EMBL/GenBank/DDBJ databases">
        <title>Draft genome sequence of Haematococcus lacustris strain NIES-144.</title>
        <authorList>
            <person name="Morimoto D."/>
            <person name="Nakagawa S."/>
            <person name="Yoshida T."/>
            <person name="Sawayama S."/>
        </authorList>
    </citation>
    <scope>NUCLEOTIDE SEQUENCE [LARGE SCALE GENOMIC DNA]</scope>
    <source>
        <strain evidence="2 3">NIES-144</strain>
    </source>
</reference>
<feature type="compositionally biased region" description="Polar residues" evidence="1">
    <location>
        <begin position="125"/>
        <end position="142"/>
    </location>
</feature>
<comment type="caution">
    <text evidence="2">The sequence shown here is derived from an EMBL/GenBank/DDBJ whole genome shotgun (WGS) entry which is preliminary data.</text>
</comment>
<dbReference type="Proteomes" id="UP000485058">
    <property type="component" value="Unassembled WGS sequence"/>
</dbReference>
<keyword evidence="3" id="KW-1185">Reference proteome</keyword>
<evidence type="ECO:0000313" key="2">
    <source>
        <dbReference type="EMBL" id="GFH25360.1"/>
    </source>
</evidence>
<name>A0A699ZW09_HAELA</name>
<gene>
    <name evidence="2" type="ORF">HaLaN_23306</name>
</gene>
<feature type="region of interest" description="Disordered" evidence="1">
    <location>
        <begin position="1"/>
        <end position="24"/>
    </location>
</feature>
<accession>A0A699ZW09</accession>
<sequence length="156" mass="15723">MDMDEERGSPAPSGTASPPLAQRRTTRLHLHNGAATSLAAGTCGLNGFAGVGPGAGGLAGLDLHSLAPSLLTLPPAPLDSPLHVLGDAVLSAKKEGEREGPAGGAIPGSGSRRKRERPRPDCLQLPTSGQSGLQQSEGTTPKSPFEDGLVALHEAS</sequence>
<feature type="compositionally biased region" description="Low complexity" evidence="1">
    <location>
        <begin position="9"/>
        <end position="19"/>
    </location>
</feature>
<proteinExistence type="predicted"/>
<dbReference type="EMBL" id="BLLF01002793">
    <property type="protein sequence ID" value="GFH25360.1"/>
    <property type="molecule type" value="Genomic_DNA"/>
</dbReference>